<name>A0AB39QEW1_9ACTN</name>
<dbReference type="AlphaFoldDB" id="A0AB39QEW1"/>
<organism evidence="2">
    <name type="scientific">Streptomyces sp. R28</name>
    <dbReference type="NCBI Taxonomy" id="3238628"/>
    <lineage>
        <taxon>Bacteria</taxon>
        <taxon>Bacillati</taxon>
        <taxon>Actinomycetota</taxon>
        <taxon>Actinomycetes</taxon>
        <taxon>Kitasatosporales</taxon>
        <taxon>Streptomycetaceae</taxon>
        <taxon>Streptomyces</taxon>
    </lineage>
</organism>
<reference evidence="2" key="1">
    <citation type="submission" date="2024-07" db="EMBL/GenBank/DDBJ databases">
        <authorList>
            <person name="Yu S.T."/>
        </authorList>
    </citation>
    <scope>NUCLEOTIDE SEQUENCE</scope>
    <source>
        <strain evidence="2">R28</strain>
    </source>
</reference>
<proteinExistence type="predicted"/>
<sequence length="77" mass="8034">MTSVPSGRAHRVPPLSVAPRAGRLLRVRRDSTAFGHTGVVSVSAAQFNPAGDTALFSAVPSTGPNDEHTKDLVRTAL</sequence>
<feature type="region of interest" description="Disordered" evidence="1">
    <location>
        <begin position="58"/>
        <end position="77"/>
    </location>
</feature>
<dbReference type="EMBL" id="CP163439">
    <property type="protein sequence ID" value="XDQ40788.1"/>
    <property type="molecule type" value="Genomic_DNA"/>
</dbReference>
<dbReference type="RefSeq" id="WP_369175500.1">
    <property type="nucleotide sequence ID" value="NZ_CP163439.1"/>
</dbReference>
<gene>
    <name evidence="2" type="ORF">AB5J49_05550</name>
</gene>
<protein>
    <submittedName>
        <fullName evidence="2">Uncharacterized protein</fullName>
    </submittedName>
</protein>
<evidence type="ECO:0000256" key="1">
    <source>
        <dbReference type="SAM" id="MobiDB-lite"/>
    </source>
</evidence>
<feature type="compositionally biased region" description="Basic and acidic residues" evidence="1">
    <location>
        <begin position="65"/>
        <end position="77"/>
    </location>
</feature>
<evidence type="ECO:0000313" key="2">
    <source>
        <dbReference type="EMBL" id="XDQ40788.1"/>
    </source>
</evidence>
<accession>A0AB39QEW1</accession>